<evidence type="ECO:0000313" key="2">
    <source>
        <dbReference type="Proteomes" id="UP001445335"/>
    </source>
</evidence>
<organism evidence="1 2">
    <name type="scientific">Elliptochloris bilobata</name>
    <dbReference type="NCBI Taxonomy" id="381761"/>
    <lineage>
        <taxon>Eukaryota</taxon>
        <taxon>Viridiplantae</taxon>
        <taxon>Chlorophyta</taxon>
        <taxon>core chlorophytes</taxon>
        <taxon>Trebouxiophyceae</taxon>
        <taxon>Trebouxiophyceae incertae sedis</taxon>
        <taxon>Elliptochloris clade</taxon>
        <taxon>Elliptochloris</taxon>
    </lineage>
</organism>
<protein>
    <submittedName>
        <fullName evidence="1">Uncharacterized protein</fullName>
    </submittedName>
</protein>
<comment type="caution">
    <text evidence="1">The sequence shown here is derived from an EMBL/GenBank/DDBJ whole genome shotgun (WGS) entry which is preliminary data.</text>
</comment>
<gene>
    <name evidence="1" type="ORF">WJX81_001527</name>
</gene>
<dbReference type="Proteomes" id="UP001445335">
    <property type="component" value="Unassembled WGS sequence"/>
</dbReference>
<evidence type="ECO:0000313" key="1">
    <source>
        <dbReference type="EMBL" id="KAK9832793.1"/>
    </source>
</evidence>
<name>A0AAW1RGM3_9CHLO</name>
<dbReference type="AlphaFoldDB" id="A0AAW1RGM3"/>
<proteinExistence type="predicted"/>
<sequence>MLWHSEMSYELLHFLKQGALAPAKALLLGRHADWAGSSGGEERLRWLAEEAEPLLGRPPSEDQVAALCNKAALLGGAGRFQEAAGLCSRAIGLAPR</sequence>
<accession>A0AAW1RGM3</accession>
<dbReference type="EMBL" id="JALJOU010000038">
    <property type="protein sequence ID" value="KAK9832793.1"/>
    <property type="molecule type" value="Genomic_DNA"/>
</dbReference>
<reference evidence="1 2" key="1">
    <citation type="journal article" date="2024" name="Nat. Commun.">
        <title>Phylogenomics reveals the evolutionary origins of lichenization in chlorophyte algae.</title>
        <authorList>
            <person name="Puginier C."/>
            <person name="Libourel C."/>
            <person name="Otte J."/>
            <person name="Skaloud P."/>
            <person name="Haon M."/>
            <person name="Grisel S."/>
            <person name="Petersen M."/>
            <person name="Berrin J.G."/>
            <person name="Delaux P.M."/>
            <person name="Dal Grande F."/>
            <person name="Keller J."/>
        </authorList>
    </citation>
    <scope>NUCLEOTIDE SEQUENCE [LARGE SCALE GENOMIC DNA]</scope>
    <source>
        <strain evidence="1 2">SAG 245.80</strain>
    </source>
</reference>
<keyword evidence="2" id="KW-1185">Reference proteome</keyword>